<feature type="compositionally biased region" description="Basic and acidic residues" evidence="1">
    <location>
        <begin position="142"/>
        <end position="176"/>
    </location>
</feature>
<dbReference type="EMBL" id="BPLQ01004987">
    <property type="protein sequence ID" value="GIY12011.1"/>
    <property type="molecule type" value="Genomic_DNA"/>
</dbReference>
<accession>A0AAV4QV92</accession>
<evidence type="ECO:0000256" key="1">
    <source>
        <dbReference type="SAM" id="MobiDB-lite"/>
    </source>
</evidence>
<comment type="caution">
    <text evidence="2">The sequence shown here is derived from an EMBL/GenBank/DDBJ whole genome shotgun (WGS) entry which is preliminary data.</text>
</comment>
<evidence type="ECO:0000313" key="2">
    <source>
        <dbReference type="EMBL" id="GIY12011.1"/>
    </source>
</evidence>
<reference evidence="2 3" key="1">
    <citation type="submission" date="2021-06" db="EMBL/GenBank/DDBJ databases">
        <title>Caerostris darwini draft genome.</title>
        <authorList>
            <person name="Kono N."/>
            <person name="Arakawa K."/>
        </authorList>
    </citation>
    <scope>NUCLEOTIDE SEQUENCE [LARGE SCALE GENOMIC DNA]</scope>
</reference>
<dbReference type="AlphaFoldDB" id="A0AAV4QV92"/>
<evidence type="ECO:0000313" key="3">
    <source>
        <dbReference type="Proteomes" id="UP001054837"/>
    </source>
</evidence>
<name>A0AAV4QV92_9ARAC</name>
<keyword evidence="3" id="KW-1185">Reference proteome</keyword>
<organism evidence="2 3">
    <name type="scientific">Caerostris darwini</name>
    <dbReference type="NCBI Taxonomy" id="1538125"/>
    <lineage>
        <taxon>Eukaryota</taxon>
        <taxon>Metazoa</taxon>
        <taxon>Ecdysozoa</taxon>
        <taxon>Arthropoda</taxon>
        <taxon>Chelicerata</taxon>
        <taxon>Arachnida</taxon>
        <taxon>Araneae</taxon>
        <taxon>Araneomorphae</taxon>
        <taxon>Entelegynae</taxon>
        <taxon>Araneoidea</taxon>
        <taxon>Araneidae</taxon>
        <taxon>Caerostris</taxon>
    </lineage>
</organism>
<feature type="compositionally biased region" description="Polar residues" evidence="1">
    <location>
        <begin position="125"/>
        <end position="140"/>
    </location>
</feature>
<sequence length="474" mass="52584">MLIHSSIEKVSKADLKEFVQRFKKASPLFMNQERGHISFIRGSTIQQMGTGITTSTKHPGGILHETKNHHFSGVINRKIPNHGIQGPDSTKTLAPTNPDLKSVVSEKKPHFPEFPDFNENAPEGRSSNSEPFKPDNSSPSEVKPDSFDSERGTARFNEKESSEDNEHDTESFKPDISRFNVNPDSFDSKRLSSLPNEDESSEDDKHDNEPFKPDSLDSNRESSLFNENESSEDDNQSKPDTSSHSEDQPDSDAKPGFTSLFNEDTSSDTRPSGNNPFKPNIPSFGRNPNVPANLYPKPATEQVNVNTAFQYEQTGINTLRPNIPYSPLNPNVPANLYPKPATEQVNVNTAFQYEQTGINLPKQETFHETKFKSTYSSNINPALPFDSKPSSLSGNRNPSGIAFQTVHKSSTTWNKVTSKDGSQFNQPLALRPLPPQAPLVPGPLPLLYNGPGPMMVLQEFPHMAEDGLLLVKKK</sequence>
<protein>
    <submittedName>
        <fullName evidence="2">Uncharacterized protein</fullName>
    </submittedName>
</protein>
<feature type="compositionally biased region" description="Basic and acidic residues" evidence="1">
    <location>
        <begin position="203"/>
        <end position="220"/>
    </location>
</feature>
<gene>
    <name evidence="2" type="ORF">CDAR_449471</name>
</gene>
<feature type="region of interest" description="Disordered" evidence="1">
    <location>
        <begin position="77"/>
        <end position="293"/>
    </location>
</feature>
<feature type="compositionally biased region" description="Basic and acidic residues" evidence="1">
    <location>
        <begin position="235"/>
        <end position="253"/>
    </location>
</feature>
<feature type="compositionally biased region" description="Basic and acidic residues" evidence="1">
    <location>
        <begin position="104"/>
        <end position="113"/>
    </location>
</feature>
<dbReference type="Proteomes" id="UP001054837">
    <property type="component" value="Unassembled WGS sequence"/>
</dbReference>
<proteinExistence type="predicted"/>
<feature type="compositionally biased region" description="Polar residues" evidence="1">
    <location>
        <begin position="179"/>
        <end position="195"/>
    </location>
</feature>
<feature type="compositionally biased region" description="Polar residues" evidence="1">
    <location>
        <begin position="259"/>
        <end position="277"/>
    </location>
</feature>